<feature type="transmembrane region" description="Helical" evidence="7">
    <location>
        <begin position="251"/>
        <end position="268"/>
    </location>
</feature>
<dbReference type="PANTHER" id="PTHR42718">
    <property type="entry name" value="MAJOR FACILITATOR SUPERFAMILY MULTIDRUG TRANSPORTER MFSC"/>
    <property type="match status" value="1"/>
</dbReference>
<dbReference type="CDD" id="cd17321">
    <property type="entry name" value="MFS_MMR_MDR_like"/>
    <property type="match status" value="1"/>
</dbReference>
<feature type="transmembrane region" description="Helical" evidence="7">
    <location>
        <begin position="37"/>
        <end position="59"/>
    </location>
</feature>
<dbReference type="InterPro" id="IPR020846">
    <property type="entry name" value="MFS_dom"/>
</dbReference>
<feature type="transmembrane region" description="Helical" evidence="7">
    <location>
        <begin position="380"/>
        <end position="398"/>
    </location>
</feature>
<name>A0A379LWV2_9NOCA</name>
<feature type="transmembrane region" description="Helical" evidence="7">
    <location>
        <begin position="505"/>
        <end position="524"/>
    </location>
</feature>
<evidence type="ECO:0000256" key="2">
    <source>
        <dbReference type="ARBA" id="ARBA00022448"/>
    </source>
</evidence>
<feature type="transmembrane region" description="Helical" evidence="7">
    <location>
        <begin position="317"/>
        <end position="340"/>
    </location>
</feature>
<dbReference type="Gene3D" id="1.20.1720.10">
    <property type="entry name" value="Multidrug resistance protein D"/>
    <property type="match status" value="1"/>
</dbReference>
<evidence type="ECO:0000256" key="7">
    <source>
        <dbReference type="SAM" id="Phobius"/>
    </source>
</evidence>
<feature type="transmembrane region" description="Helical" evidence="7">
    <location>
        <begin position="71"/>
        <end position="91"/>
    </location>
</feature>
<evidence type="ECO:0000256" key="4">
    <source>
        <dbReference type="ARBA" id="ARBA00022989"/>
    </source>
</evidence>
<dbReference type="Gene3D" id="1.20.1250.20">
    <property type="entry name" value="MFS general substrate transporter like domains"/>
    <property type="match status" value="1"/>
</dbReference>
<dbReference type="InterPro" id="IPR011701">
    <property type="entry name" value="MFS"/>
</dbReference>
<evidence type="ECO:0000256" key="5">
    <source>
        <dbReference type="ARBA" id="ARBA00023136"/>
    </source>
</evidence>
<gene>
    <name evidence="9" type="primary">stp_2</name>
    <name evidence="9" type="ORF">NCTC13296_01212</name>
</gene>
<sequence length="554" mass="56721">MTEGENPPETAQGSRSSAHYVSVTPPDDGRPARAKPVLASLILVAAVANLNLAVANVALPEIGKAFDASQTQLNLVAVGYSVGLAASVLYLGAVGDRYGRKTMLLLGMALSVPASAVAGFAPSTEVLFAARVLGGVSAGLAFPTTLALITALWSGAARTRAIALWSSIGGGLTALGPLVAGTLLEQFFWGSVFLVTIPLALIAFALTWMFVPSHVNESTDPVDHLGGVVSIVLVGSLVLGINFVPVDGMETIAVSALVIALVAVILFVMRQLRAANPLFDLRVARRRVFWVAAVAGIIVFGTLMGTMYISQQYLQNVLGYSTLAAGSAALPAAFVMVLVAPQSAKLVGSRGSRFTLLSGYVAIVAGLVVALILWDEDAHYWVIALGYMCLGAGVGLAGTPASHSLTGSVPVSRAGMASGTADLQRDLGGAIVQSILGALLTAGYSASLAATIAASPQAASVDEQTETALEKSFAGAVGISEHYPQYAPQIIAAARTAFLDGDTRAYTAAIAIVLIGAALVAFAFPSHTAETALLARYAEEDGDAQADSSGEPAR</sequence>
<feature type="transmembrane region" description="Helical" evidence="7">
    <location>
        <begin position="103"/>
        <end position="122"/>
    </location>
</feature>
<evidence type="ECO:0000313" key="10">
    <source>
        <dbReference type="Proteomes" id="UP000254569"/>
    </source>
</evidence>
<dbReference type="GO" id="GO:0005886">
    <property type="term" value="C:plasma membrane"/>
    <property type="evidence" value="ECO:0007669"/>
    <property type="project" value="UniProtKB-SubCell"/>
</dbReference>
<dbReference type="PRINTS" id="PR01036">
    <property type="entry name" value="TCRTETB"/>
</dbReference>
<evidence type="ECO:0000259" key="8">
    <source>
        <dbReference type="PROSITE" id="PS50850"/>
    </source>
</evidence>
<dbReference type="PROSITE" id="PS50850">
    <property type="entry name" value="MFS"/>
    <property type="match status" value="1"/>
</dbReference>
<feature type="transmembrane region" description="Helical" evidence="7">
    <location>
        <begin position="161"/>
        <end position="181"/>
    </location>
</feature>
<feature type="transmembrane region" description="Helical" evidence="7">
    <location>
        <begin position="288"/>
        <end position="311"/>
    </location>
</feature>
<keyword evidence="4 7" id="KW-1133">Transmembrane helix</keyword>
<feature type="transmembrane region" description="Helical" evidence="7">
    <location>
        <begin position="223"/>
        <end position="245"/>
    </location>
</feature>
<evidence type="ECO:0000256" key="3">
    <source>
        <dbReference type="ARBA" id="ARBA00022692"/>
    </source>
</evidence>
<dbReference type="Pfam" id="PF07690">
    <property type="entry name" value="MFS_1"/>
    <property type="match status" value="1"/>
</dbReference>
<keyword evidence="5 7" id="KW-0472">Membrane</keyword>
<feature type="transmembrane region" description="Helical" evidence="7">
    <location>
        <begin position="187"/>
        <end position="211"/>
    </location>
</feature>
<dbReference type="PANTHER" id="PTHR42718:SF9">
    <property type="entry name" value="MAJOR FACILITATOR SUPERFAMILY MULTIDRUG TRANSPORTER MFSC"/>
    <property type="match status" value="1"/>
</dbReference>
<reference evidence="9 10" key="1">
    <citation type="submission" date="2018-06" db="EMBL/GenBank/DDBJ databases">
        <authorList>
            <consortium name="Pathogen Informatics"/>
            <person name="Doyle S."/>
        </authorList>
    </citation>
    <scope>NUCLEOTIDE SEQUENCE [LARGE SCALE GENOMIC DNA]</scope>
    <source>
        <strain evidence="9 10">NCTC13296</strain>
    </source>
</reference>
<dbReference type="EMBL" id="UGVI01000001">
    <property type="protein sequence ID" value="SUE14372.1"/>
    <property type="molecule type" value="Genomic_DNA"/>
</dbReference>
<accession>A0A379LWV2</accession>
<evidence type="ECO:0000313" key="9">
    <source>
        <dbReference type="EMBL" id="SUE14372.1"/>
    </source>
</evidence>
<feature type="domain" description="Major facilitator superfamily (MFS) profile" evidence="8">
    <location>
        <begin position="37"/>
        <end position="528"/>
    </location>
</feature>
<dbReference type="SUPFAM" id="SSF103473">
    <property type="entry name" value="MFS general substrate transporter"/>
    <property type="match status" value="1"/>
</dbReference>
<keyword evidence="10" id="KW-1185">Reference proteome</keyword>
<dbReference type="AlphaFoldDB" id="A0A379LWV2"/>
<feature type="region of interest" description="Disordered" evidence="6">
    <location>
        <begin position="1"/>
        <end position="29"/>
    </location>
</feature>
<protein>
    <submittedName>
        <fullName evidence="9">Mfs transporter</fullName>
    </submittedName>
</protein>
<organism evidence="9 10">
    <name type="scientific">Rhodococcus gordoniae</name>
    <dbReference type="NCBI Taxonomy" id="223392"/>
    <lineage>
        <taxon>Bacteria</taxon>
        <taxon>Bacillati</taxon>
        <taxon>Actinomycetota</taxon>
        <taxon>Actinomycetes</taxon>
        <taxon>Mycobacteriales</taxon>
        <taxon>Nocardiaceae</taxon>
        <taxon>Rhodococcus</taxon>
    </lineage>
</organism>
<keyword evidence="3 7" id="KW-0812">Transmembrane</keyword>
<dbReference type="OrthoDB" id="9810492at2"/>
<keyword evidence="2" id="KW-0813">Transport</keyword>
<feature type="compositionally biased region" description="Polar residues" evidence="6">
    <location>
        <begin position="9"/>
        <end position="19"/>
    </location>
</feature>
<dbReference type="InterPro" id="IPR036259">
    <property type="entry name" value="MFS_trans_sf"/>
</dbReference>
<proteinExistence type="predicted"/>
<feature type="transmembrane region" description="Helical" evidence="7">
    <location>
        <begin position="128"/>
        <end position="149"/>
    </location>
</feature>
<dbReference type="GO" id="GO:0022857">
    <property type="term" value="F:transmembrane transporter activity"/>
    <property type="evidence" value="ECO:0007669"/>
    <property type="project" value="InterPro"/>
</dbReference>
<evidence type="ECO:0000256" key="6">
    <source>
        <dbReference type="SAM" id="MobiDB-lite"/>
    </source>
</evidence>
<dbReference type="Proteomes" id="UP000254569">
    <property type="component" value="Unassembled WGS sequence"/>
</dbReference>
<feature type="transmembrane region" description="Helical" evidence="7">
    <location>
        <begin position="352"/>
        <end position="374"/>
    </location>
</feature>
<comment type="subcellular location">
    <subcellularLocation>
        <location evidence="1">Cell membrane</location>
        <topology evidence="1">Multi-pass membrane protein</topology>
    </subcellularLocation>
</comment>
<evidence type="ECO:0000256" key="1">
    <source>
        <dbReference type="ARBA" id="ARBA00004651"/>
    </source>
</evidence>